<name>Q1J0W6_DEIGD</name>
<reference evidence="8" key="1">
    <citation type="submission" date="2006-04" db="EMBL/GenBank/DDBJ databases">
        <title>Complete sequence of chromosome of Deinococcus geothermalis DSM 11300.</title>
        <authorList>
            <consortium name="US DOE Joint Genome Institute"/>
            <person name="Copeland A."/>
            <person name="Lucas S."/>
            <person name="Lapidus A."/>
            <person name="Barry K."/>
            <person name="Detter J.C."/>
            <person name="Glavina del Rio T."/>
            <person name="Hammon N."/>
            <person name="Israni S."/>
            <person name="Dalin E."/>
            <person name="Tice H."/>
            <person name="Pitluck S."/>
            <person name="Brettin T."/>
            <person name="Bruce D."/>
            <person name="Han C."/>
            <person name="Tapia R."/>
            <person name="Saunders E."/>
            <person name="Gilna P."/>
            <person name="Schmutz J."/>
            <person name="Larimer F."/>
            <person name="Land M."/>
            <person name="Hauser L."/>
            <person name="Kyrpides N."/>
            <person name="Kim E."/>
            <person name="Daly M.J."/>
            <person name="Fredrickson J.K."/>
            <person name="Makarova K.S."/>
            <person name="Gaidamakova E.K."/>
            <person name="Zhai M."/>
            <person name="Richardson P."/>
        </authorList>
    </citation>
    <scope>NUCLEOTIDE SEQUENCE</scope>
    <source>
        <strain evidence="8">DSM 11300</strain>
    </source>
</reference>
<keyword evidence="2" id="KW-1003">Cell membrane</keyword>
<dbReference type="Pfam" id="PF07694">
    <property type="entry name" value="5TM-5TMR_LYT"/>
    <property type="match status" value="1"/>
</dbReference>
<gene>
    <name evidence="8" type="ordered locus">Dgeo_0566</name>
</gene>
<evidence type="ECO:0000256" key="4">
    <source>
        <dbReference type="ARBA" id="ARBA00022989"/>
    </source>
</evidence>
<evidence type="ECO:0000256" key="1">
    <source>
        <dbReference type="ARBA" id="ARBA00004651"/>
    </source>
</evidence>
<dbReference type="GO" id="GO:1902201">
    <property type="term" value="P:negative regulation of bacterial-type flagellum-dependent cell motility"/>
    <property type="evidence" value="ECO:0007669"/>
    <property type="project" value="TreeGrafter"/>
</dbReference>
<feature type="transmembrane region" description="Helical" evidence="6">
    <location>
        <begin position="68"/>
        <end position="93"/>
    </location>
</feature>
<keyword evidence="9" id="KW-1185">Reference proteome</keyword>
<dbReference type="KEGG" id="dge:Dgeo_0566"/>
<dbReference type="FunFam" id="3.30.70.270:FF:000001">
    <property type="entry name" value="Diguanylate cyclase domain protein"/>
    <property type="match status" value="1"/>
</dbReference>
<comment type="subcellular location">
    <subcellularLocation>
        <location evidence="1">Cell membrane</location>
        <topology evidence="1">Multi-pass membrane protein</topology>
    </subcellularLocation>
</comment>
<organism evidence="8 9">
    <name type="scientific">Deinococcus geothermalis (strain DSM 11300 / CIP 105573 / AG-3a)</name>
    <dbReference type="NCBI Taxonomy" id="319795"/>
    <lineage>
        <taxon>Bacteria</taxon>
        <taxon>Thermotogati</taxon>
        <taxon>Deinococcota</taxon>
        <taxon>Deinococci</taxon>
        <taxon>Deinococcales</taxon>
        <taxon>Deinococcaceae</taxon>
        <taxon>Deinococcus</taxon>
    </lineage>
</organism>
<evidence type="ECO:0000256" key="6">
    <source>
        <dbReference type="SAM" id="Phobius"/>
    </source>
</evidence>
<dbReference type="SMART" id="SM00267">
    <property type="entry name" value="GGDEF"/>
    <property type="match status" value="1"/>
</dbReference>
<dbReference type="GO" id="GO:0000155">
    <property type="term" value="F:phosphorelay sensor kinase activity"/>
    <property type="evidence" value="ECO:0007669"/>
    <property type="project" value="InterPro"/>
</dbReference>
<dbReference type="GO" id="GO:0052621">
    <property type="term" value="F:diguanylate cyclase activity"/>
    <property type="evidence" value="ECO:0007669"/>
    <property type="project" value="TreeGrafter"/>
</dbReference>
<feature type="transmembrane region" description="Helical" evidence="6">
    <location>
        <begin position="99"/>
        <end position="118"/>
    </location>
</feature>
<feature type="transmembrane region" description="Helical" evidence="6">
    <location>
        <begin position="159"/>
        <end position="181"/>
    </location>
</feature>
<dbReference type="InterPro" id="IPR050469">
    <property type="entry name" value="Diguanylate_Cyclase"/>
</dbReference>
<evidence type="ECO:0000313" key="8">
    <source>
        <dbReference type="EMBL" id="ABF44868.1"/>
    </source>
</evidence>
<dbReference type="EMBL" id="CP000359">
    <property type="protein sequence ID" value="ABF44868.1"/>
    <property type="molecule type" value="Genomic_DNA"/>
</dbReference>
<evidence type="ECO:0000256" key="3">
    <source>
        <dbReference type="ARBA" id="ARBA00022692"/>
    </source>
</evidence>
<dbReference type="PANTHER" id="PTHR45138:SF9">
    <property type="entry name" value="DIGUANYLATE CYCLASE DGCM-RELATED"/>
    <property type="match status" value="1"/>
</dbReference>
<dbReference type="NCBIfam" id="TIGR00254">
    <property type="entry name" value="GGDEF"/>
    <property type="match status" value="1"/>
</dbReference>
<accession>Q1J0W6</accession>
<feature type="transmembrane region" description="Helical" evidence="6">
    <location>
        <begin position="130"/>
        <end position="147"/>
    </location>
</feature>
<dbReference type="RefSeq" id="WP_011529710.1">
    <property type="nucleotide sequence ID" value="NC_008025.1"/>
</dbReference>
<dbReference type="InterPro" id="IPR043128">
    <property type="entry name" value="Rev_trsase/Diguanyl_cyclase"/>
</dbReference>
<dbReference type="GO" id="GO:0005886">
    <property type="term" value="C:plasma membrane"/>
    <property type="evidence" value="ECO:0007669"/>
    <property type="project" value="UniProtKB-SubCell"/>
</dbReference>
<dbReference type="InterPro" id="IPR011620">
    <property type="entry name" value="Sig_transdc_His_kinase_LytS_TM"/>
</dbReference>
<evidence type="ECO:0000256" key="2">
    <source>
        <dbReference type="ARBA" id="ARBA00022475"/>
    </source>
</evidence>
<dbReference type="GO" id="GO:0043709">
    <property type="term" value="P:cell adhesion involved in single-species biofilm formation"/>
    <property type="evidence" value="ECO:0007669"/>
    <property type="project" value="TreeGrafter"/>
</dbReference>
<keyword evidence="3 6" id="KW-0812">Transmembrane</keyword>
<dbReference type="eggNOG" id="COG3706">
    <property type="taxonomic scope" value="Bacteria"/>
</dbReference>
<evidence type="ECO:0000256" key="5">
    <source>
        <dbReference type="ARBA" id="ARBA00023136"/>
    </source>
</evidence>
<dbReference type="AlphaFoldDB" id="Q1J0W6"/>
<dbReference type="InterPro" id="IPR000160">
    <property type="entry name" value="GGDEF_dom"/>
</dbReference>
<evidence type="ECO:0000259" key="7">
    <source>
        <dbReference type="PROSITE" id="PS50887"/>
    </source>
</evidence>
<dbReference type="InterPro" id="IPR029787">
    <property type="entry name" value="Nucleotide_cyclase"/>
</dbReference>
<dbReference type="PROSITE" id="PS50887">
    <property type="entry name" value="GGDEF"/>
    <property type="match status" value="1"/>
</dbReference>
<keyword evidence="4 6" id="KW-1133">Transmembrane helix</keyword>
<dbReference type="Pfam" id="PF00990">
    <property type="entry name" value="GGDEF"/>
    <property type="match status" value="1"/>
</dbReference>
<evidence type="ECO:0000313" key="9">
    <source>
        <dbReference type="Proteomes" id="UP000002431"/>
    </source>
</evidence>
<dbReference type="HOGENOM" id="CLU_000445_11_1_0"/>
<dbReference type="TCDB" id="9.B.34.1.1">
    <property type="family name" value="the kinase/phosphatase/cyclic-gmp synthase/cyclic di-gmp hydrolase (kpsh) family"/>
</dbReference>
<keyword evidence="5 6" id="KW-0472">Membrane</keyword>
<dbReference type="STRING" id="319795.Dgeo_0566"/>
<dbReference type="Proteomes" id="UP000002431">
    <property type="component" value="Chromosome"/>
</dbReference>
<dbReference type="SUPFAM" id="SSF55073">
    <property type="entry name" value="Nucleotide cyclase"/>
    <property type="match status" value="1"/>
</dbReference>
<proteinExistence type="predicted"/>
<dbReference type="GO" id="GO:0071555">
    <property type="term" value="P:cell wall organization"/>
    <property type="evidence" value="ECO:0007669"/>
    <property type="project" value="InterPro"/>
</dbReference>
<feature type="domain" description="GGDEF" evidence="7">
    <location>
        <begin position="219"/>
        <end position="349"/>
    </location>
</feature>
<feature type="transmembrane region" description="Helical" evidence="6">
    <location>
        <begin position="36"/>
        <end position="56"/>
    </location>
</feature>
<dbReference type="PANTHER" id="PTHR45138">
    <property type="entry name" value="REGULATORY COMPONENTS OF SENSORY TRANSDUCTION SYSTEM"/>
    <property type="match status" value="1"/>
</dbReference>
<dbReference type="CDD" id="cd01949">
    <property type="entry name" value="GGDEF"/>
    <property type="match status" value="1"/>
</dbReference>
<sequence length="349" mass="38087">MLSAFFVNFCILVTFTSIGSLTYTGREDYHTLRRALRYLISVLAGIILVLYGVPLMEGVRVDFRGVPILLAGLFGGPLPALAVALPIMAYRLWAGGTGAHAGVLSILLVALCAGMLHARFAQNRLTWRDAWVPFAIFALANLSILLVPSAGPQLLRTAWLPVTLLQGLATLVAFTVVSLRFRTVGHTATLRGIAYLDALTNLHNRRQFDEDLPAFGIEEGTFLLLLDLDRFKALNDSCGHPFGDRVLRELAVLLQQGVRGTDRVYRLGGEEFAVLLRQTSPTGAARVAERLRSQVREQLGTRVGRPDLTITISAGLTPCTADPDTTVRTADHLLYEAKRSGRNRIATAV</sequence>
<protein>
    <submittedName>
        <fullName evidence="8">Diguanylate cyclase</fullName>
    </submittedName>
</protein>
<dbReference type="Gene3D" id="3.30.70.270">
    <property type="match status" value="1"/>
</dbReference>